<keyword evidence="2 5" id="KW-0812">Transmembrane</keyword>
<dbReference type="PANTHER" id="PTHR13315:SF4">
    <property type="entry name" value="METALLOPHOSPHOESTERASE, ISOFORM E"/>
    <property type="match status" value="1"/>
</dbReference>
<dbReference type="GO" id="GO:0006506">
    <property type="term" value="P:GPI anchor biosynthetic process"/>
    <property type="evidence" value="ECO:0007669"/>
    <property type="project" value="InterPro"/>
</dbReference>
<evidence type="ECO:0000259" key="6">
    <source>
        <dbReference type="Pfam" id="PF00149"/>
    </source>
</evidence>
<evidence type="ECO:0000256" key="4">
    <source>
        <dbReference type="ARBA" id="ARBA00023136"/>
    </source>
</evidence>
<protein>
    <recommendedName>
        <fullName evidence="6">Calcineurin-like phosphoesterase domain-containing protein</fullName>
    </recommendedName>
</protein>
<dbReference type="InterPro" id="IPR029052">
    <property type="entry name" value="Metallo-depent_PP-like"/>
</dbReference>
<dbReference type="PANTHER" id="PTHR13315">
    <property type="entry name" value="METALLO PHOSPHOESTERASE RELATED"/>
    <property type="match status" value="1"/>
</dbReference>
<keyword evidence="8" id="KW-1185">Reference proteome</keyword>
<evidence type="ECO:0000313" key="7">
    <source>
        <dbReference type="EMBL" id="KAJ3662931.1"/>
    </source>
</evidence>
<dbReference type="Pfam" id="PF00149">
    <property type="entry name" value="Metallophos"/>
    <property type="match status" value="1"/>
</dbReference>
<evidence type="ECO:0000256" key="5">
    <source>
        <dbReference type="SAM" id="Phobius"/>
    </source>
</evidence>
<keyword evidence="3 5" id="KW-1133">Transmembrane helix</keyword>
<gene>
    <name evidence="7" type="ORF">Zmor_007245</name>
</gene>
<comment type="caution">
    <text evidence="7">The sequence shown here is derived from an EMBL/GenBank/DDBJ whole genome shotgun (WGS) entry which is preliminary data.</text>
</comment>
<accession>A0AA38MNE8</accession>
<evidence type="ECO:0000256" key="1">
    <source>
        <dbReference type="ARBA" id="ARBA00004141"/>
    </source>
</evidence>
<dbReference type="AlphaFoldDB" id="A0AA38MNE8"/>
<evidence type="ECO:0000256" key="3">
    <source>
        <dbReference type="ARBA" id="ARBA00022989"/>
    </source>
</evidence>
<dbReference type="GO" id="GO:0005783">
    <property type="term" value="C:endoplasmic reticulum"/>
    <property type="evidence" value="ECO:0007669"/>
    <property type="project" value="TreeGrafter"/>
</dbReference>
<dbReference type="InterPro" id="IPR004843">
    <property type="entry name" value="Calcineurin-like_PHP"/>
</dbReference>
<evidence type="ECO:0000313" key="8">
    <source>
        <dbReference type="Proteomes" id="UP001168821"/>
    </source>
</evidence>
<feature type="transmembrane region" description="Helical" evidence="5">
    <location>
        <begin position="12"/>
        <end position="33"/>
    </location>
</feature>
<comment type="subcellular location">
    <subcellularLocation>
        <location evidence="1">Membrane</location>
        <topology evidence="1">Multi-pass membrane protein</topology>
    </subcellularLocation>
</comment>
<name>A0AA38MNE8_9CUCU</name>
<dbReference type="Proteomes" id="UP001168821">
    <property type="component" value="Unassembled WGS sequence"/>
</dbReference>
<dbReference type="EMBL" id="JALNTZ010000002">
    <property type="protein sequence ID" value="KAJ3662931.1"/>
    <property type="molecule type" value="Genomic_DNA"/>
</dbReference>
<dbReference type="InterPro" id="IPR033308">
    <property type="entry name" value="PGAP5/Cdc1/Ted1"/>
</dbReference>
<proteinExistence type="predicted"/>
<feature type="transmembrane region" description="Helical" evidence="5">
    <location>
        <begin position="321"/>
        <end position="341"/>
    </location>
</feature>
<feature type="domain" description="Calcineurin-like phosphoesterase" evidence="6">
    <location>
        <begin position="53"/>
        <end position="242"/>
    </location>
</feature>
<dbReference type="GO" id="GO:0016020">
    <property type="term" value="C:membrane"/>
    <property type="evidence" value="ECO:0007669"/>
    <property type="project" value="UniProtKB-SubCell"/>
</dbReference>
<evidence type="ECO:0000256" key="2">
    <source>
        <dbReference type="ARBA" id="ARBA00022692"/>
    </source>
</evidence>
<organism evidence="7 8">
    <name type="scientific">Zophobas morio</name>
    <dbReference type="NCBI Taxonomy" id="2755281"/>
    <lineage>
        <taxon>Eukaryota</taxon>
        <taxon>Metazoa</taxon>
        <taxon>Ecdysozoa</taxon>
        <taxon>Arthropoda</taxon>
        <taxon>Hexapoda</taxon>
        <taxon>Insecta</taxon>
        <taxon>Pterygota</taxon>
        <taxon>Neoptera</taxon>
        <taxon>Endopterygota</taxon>
        <taxon>Coleoptera</taxon>
        <taxon>Polyphaga</taxon>
        <taxon>Cucujiformia</taxon>
        <taxon>Tenebrionidae</taxon>
        <taxon>Zophobas</taxon>
    </lineage>
</organism>
<dbReference type="SUPFAM" id="SSF56300">
    <property type="entry name" value="Metallo-dependent phosphatases"/>
    <property type="match status" value="1"/>
</dbReference>
<sequence length="351" mass="41702">MRFYRRFTKRQYMCLWFFLILFFVFYVEFYLYLSNTLSWLKPKCGNRNNCTNILLVADPQVLGERKEMFSFVTPFSIADSDFFLKKTYSWAYRFAEPDVVIFLGDLMDEGSIARDEEFFAYARRIYNVFMDSSPTAVKHIWLPGDNDVGGEEFDGITDQKMKRFHRAFPQPELIVHKNITFFKINRLILSIPVFKEKRDFYDTSKIFIGLSHLPLIFLPSPFVEKVFRKMLPQVLFTAHEHKSMIVITDALIRQDSQIIPVTPDNNKIYEYPLGSTDMYEFIIPTCSYRMGTDKIGYGFAVLEQNEIRYTVLWSPSRFTQLYYYSIFTCFNLLCVCFCYYCKSSKKRFSRT</sequence>
<dbReference type="GO" id="GO:0016787">
    <property type="term" value="F:hydrolase activity"/>
    <property type="evidence" value="ECO:0007669"/>
    <property type="project" value="InterPro"/>
</dbReference>
<keyword evidence="4 5" id="KW-0472">Membrane</keyword>
<reference evidence="7" key="1">
    <citation type="journal article" date="2023" name="G3 (Bethesda)">
        <title>Whole genome assemblies of Zophobas morio and Tenebrio molitor.</title>
        <authorList>
            <person name="Kaur S."/>
            <person name="Stinson S.A."/>
            <person name="diCenzo G.C."/>
        </authorList>
    </citation>
    <scope>NUCLEOTIDE SEQUENCE</scope>
    <source>
        <strain evidence="7">QUZm001</strain>
    </source>
</reference>